<keyword evidence="3" id="KW-1185">Reference proteome</keyword>
<organism evidence="2 3">
    <name type="scientific">Phytophthora pseudosyringae</name>
    <dbReference type="NCBI Taxonomy" id="221518"/>
    <lineage>
        <taxon>Eukaryota</taxon>
        <taxon>Sar</taxon>
        <taxon>Stramenopiles</taxon>
        <taxon>Oomycota</taxon>
        <taxon>Peronosporomycetes</taxon>
        <taxon>Peronosporales</taxon>
        <taxon>Peronosporaceae</taxon>
        <taxon>Phytophthora</taxon>
    </lineage>
</organism>
<evidence type="ECO:0000313" key="3">
    <source>
        <dbReference type="Proteomes" id="UP000694044"/>
    </source>
</evidence>
<reference evidence="2" key="1">
    <citation type="submission" date="2021-02" db="EMBL/GenBank/DDBJ databases">
        <authorList>
            <person name="Palmer J.M."/>
        </authorList>
    </citation>
    <scope>NUCLEOTIDE SEQUENCE</scope>
    <source>
        <strain evidence="2">SCRP734</strain>
    </source>
</reference>
<dbReference type="EMBL" id="JAGDFM010000456">
    <property type="protein sequence ID" value="KAG7378068.1"/>
    <property type="molecule type" value="Genomic_DNA"/>
</dbReference>
<proteinExistence type="predicted"/>
<accession>A0A8T1VD99</accession>
<gene>
    <name evidence="2" type="ORF">PHYPSEUDO_010585</name>
</gene>
<evidence type="ECO:0000313" key="2">
    <source>
        <dbReference type="EMBL" id="KAG7378068.1"/>
    </source>
</evidence>
<comment type="caution">
    <text evidence="2">The sequence shown here is derived from an EMBL/GenBank/DDBJ whole genome shotgun (WGS) entry which is preliminary data.</text>
</comment>
<name>A0A8T1VD99_9STRA</name>
<evidence type="ECO:0000256" key="1">
    <source>
        <dbReference type="SAM" id="MobiDB-lite"/>
    </source>
</evidence>
<dbReference type="OrthoDB" id="127912at2759"/>
<sequence>MDIADLLNVDDDAADWEFEVSDAEEDEEGEGDLDDEGDGVESDSDAQPTERQTGNAYVDNLIRDSGLHIIREREVKAAYTERGALELFSLFFTRTVRIGLQGKWNAMGLEAAKARLDKAER</sequence>
<dbReference type="Proteomes" id="UP000694044">
    <property type="component" value="Unassembled WGS sequence"/>
</dbReference>
<dbReference type="AlphaFoldDB" id="A0A8T1VD99"/>
<feature type="non-terminal residue" evidence="2">
    <location>
        <position position="1"/>
    </location>
</feature>
<feature type="region of interest" description="Disordered" evidence="1">
    <location>
        <begin position="1"/>
        <end position="57"/>
    </location>
</feature>
<protein>
    <submittedName>
        <fullName evidence="2">Uncharacterized protein</fullName>
    </submittedName>
</protein>
<feature type="compositionally biased region" description="Acidic residues" evidence="1">
    <location>
        <begin position="8"/>
        <end position="44"/>
    </location>
</feature>